<keyword evidence="6" id="KW-0325">Glycoprotein</keyword>
<name>A0A8X6QCD8_NEPPI</name>
<gene>
    <name evidence="9" type="primary">NCL1_16470</name>
    <name evidence="9" type="ORF">NPIL_254791</name>
</gene>
<keyword evidence="4" id="KW-0677">Repeat</keyword>
<dbReference type="InterPro" id="IPR036857">
    <property type="entry name" value="Thyroglobulin_1_sf"/>
</dbReference>
<evidence type="ECO:0000256" key="4">
    <source>
        <dbReference type="ARBA" id="ARBA00022737"/>
    </source>
</evidence>
<comment type="caution">
    <text evidence="9">The sequence shown here is derived from an EMBL/GenBank/DDBJ whole genome shotgun (WGS) entry which is preliminary data.</text>
</comment>
<evidence type="ECO:0000313" key="10">
    <source>
        <dbReference type="Proteomes" id="UP000887013"/>
    </source>
</evidence>
<feature type="disulfide bond" evidence="7">
    <location>
        <begin position="39"/>
        <end position="46"/>
    </location>
</feature>
<dbReference type="CDD" id="cd00191">
    <property type="entry name" value="TY"/>
    <property type="match status" value="1"/>
</dbReference>
<dbReference type="GO" id="GO:0005615">
    <property type="term" value="C:extracellular space"/>
    <property type="evidence" value="ECO:0007669"/>
    <property type="project" value="TreeGrafter"/>
</dbReference>
<dbReference type="InterPro" id="IPR000716">
    <property type="entry name" value="Thyroglobulin_1"/>
</dbReference>
<keyword evidence="10" id="KW-1185">Reference proteome</keyword>
<dbReference type="PROSITE" id="PS51162">
    <property type="entry name" value="THYROGLOBULIN_1_2"/>
    <property type="match status" value="1"/>
</dbReference>
<keyword evidence="2" id="KW-0964">Secreted</keyword>
<feature type="domain" description="Thyroglobulin type-1" evidence="8">
    <location>
        <begin position="4"/>
        <end position="68"/>
    </location>
</feature>
<evidence type="ECO:0000256" key="2">
    <source>
        <dbReference type="ARBA" id="ARBA00022525"/>
    </source>
</evidence>
<accession>A0A8X6QCD8</accession>
<dbReference type="GO" id="GO:0007160">
    <property type="term" value="P:cell-matrix adhesion"/>
    <property type="evidence" value="ECO:0007669"/>
    <property type="project" value="TreeGrafter"/>
</dbReference>
<proteinExistence type="predicted"/>
<keyword evidence="5 7" id="KW-1015">Disulfide bond</keyword>
<dbReference type="PANTHER" id="PTHR12352">
    <property type="entry name" value="SECRETED MODULAR CALCIUM-BINDING PROTEIN"/>
    <property type="match status" value="1"/>
</dbReference>
<dbReference type="OrthoDB" id="6434610at2759"/>
<dbReference type="SMART" id="SM00211">
    <property type="entry name" value="TY"/>
    <property type="match status" value="1"/>
</dbReference>
<reference evidence="9" key="1">
    <citation type="submission" date="2020-08" db="EMBL/GenBank/DDBJ databases">
        <title>Multicomponent nature underlies the extraordinary mechanical properties of spider dragline silk.</title>
        <authorList>
            <person name="Kono N."/>
            <person name="Nakamura H."/>
            <person name="Mori M."/>
            <person name="Yoshida Y."/>
            <person name="Ohtoshi R."/>
            <person name="Malay A.D."/>
            <person name="Moran D.A.P."/>
            <person name="Tomita M."/>
            <person name="Numata K."/>
            <person name="Arakawa K."/>
        </authorList>
    </citation>
    <scope>NUCLEOTIDE SEQUENCE</scope>
</reference>
<comment type="caution">
    <text evidence="7">Lacks conserved residue(s) required for the propagation of feature annotation.</text>
</comment>
<dbReference type="Gene3D" id="4.10.800.10">
    <property type="entry name" value="Thyroglobulin type-1"/>
    <property type="match status" value="1"/>
</dbReference>
<evidence type="ECO:0000256" key="5">
    <source>
        <dbReference type="ARBA" id="ARBA00023157"/>
    </source>
</evidence>
<dbReference type="FunFam" id="4.10.800.10:FF:000004">
    <property type="entry name" value="SPARC-related modular calcium-binding protein 1"/>
    <property type="match status" value="1"/>
</dbReference>
<dbReference type="PANTHER" id="PTHR12352:SF3">
    <property type="entry name" value="NIDOGEN-2"/>
    <property type="match status" value="1"/>
</dbReference>
<dbReference type="PROSITE" id="PS00484">
    <property type="entry name" value="THYROGLOBULIN_1_1"/>
    <property type="match status" value="1"/>
</dbReference>
<organism evidence="9 10">
    <name type="scientific">Nephila pilipes</name>
    <name type="common">Giant wood spider</name>
    <name type="synonym">Nephila maculata</name>
    <dbReference type="NCBI Taxonomy" id="299642"/>
    <lineage>
        <taxon>Eukaryota</taxon>
        <taxon>Metazoa</taxon>
        <taxon>Ecdysozoa</taxon>
        <taxon>Arthropoda</taxon>
        <taxon>Chelicerata</taxon>
        <taxon>Arachnida</taxon>
        <taxon>Araneae</taxon>
        <taxon>Araneomorphae</taxon>
        <taxon>Entelegynae</taxon>
        <taxon>Araneoidea</taxon>
        <taxon>Nephilidae</taxon>
        <taxon>Nephila</taxon>
    </lineage>
</organism>
<keyword evidence="3" id="KW-0732">Signal</keyword>
<dbReference type="Pfam" id="PF00086">
    <property type="entry name" value="Thyroglobulin_1"/>
    <property type="match status" value="1"/>
</dbReference>
<evidence type="ECO:0000256" key="3">
    <source>
        <dbReference type="ARBA" id="ARBA00022729"/>
    </source>
</evidence>
<evidence type="ECO:0000256" key="1">
    <source>
        <dbReference type="ARBA" id="ARBA00004613"/>
    </source>
</evidence>
<dbReference type="InterPro" id="IPR051950">
    <property type="entry name" value="Dev_reg/Prot_inhib"/>
</dbReference>
<feature type="disulfide bond" evidence="7">
    <location>
        <begin position="48"/>
        <end position="68"/>
    </location>
</feature>
<dbReference type="Proteomes" id="UP000887013">
    <property type="component" value="Unassembled WGS sequence"/>
</dbReference>
<protein>
    <submittedName>
        <fullName evidence="9">SPARC-related modular calcium-binding protein 1</fullName>
    </submittedName>
</protein>
<dbReference type="AlphaFoldDB" id="A0A8X6QCD8"/>
<evidence type="ECO:0000259" key="8">
    <source>
        <dbReference type="PROSITE" id="PS51162"/>
    </source>
</evidence>
<evidence type="ECO:0000256" key="7">
    <source>
        <dbReference type="PROSITE-ProRule" id="PRU00500"/>
    </source>
</evidence>
<dbReference type="SUPFAM" id="SSF57610">
    <property type="entry name" value="Thyroglobulin type-1 domain"/>
    <property type="match status" value="1"/>
</dbReference>
<evidence type="ECO:0000256" key="6">
    <source>
        <dbReference type="ARBA" id="ARBA00023180"/>
    </source>
</evidence>
<dbReference type="EMBL" id="BMAW01028230">
    <property type="protein sequence ID" value="GFU06450.1"/>
    <property type="molecule type" value="Genomic_DNA"/>
</dbReference>
<comment type="subcellular location">
    <subcellularLocation>
        <location evidence="1">Secreted</location>
    </subcellularLocation>
</comment>
<dbReference type="GO" id="GO:0005604">
    <property type="term" value="C:basement membrane"/>
    <property type="evidence" value="ECO:0007669"/>
    <property type="project" value="TreeGrafter"/>
</dbReference>
<sequence length="76" mass="8389">MKKKARCAAQRALMLEKGDQMGLFVPSCKEDGSYDVVQCHDSTGYCWCVDDDGKPVRGSSKLNEQPNCTEIGKSRS</sequence>
<evidence type="ECO:0000313" key="9">
    <source>
        <dbReference type="EMBL" id="GFU06450.1"/>
    </source>
</evidence>